<dbReference type="InterPro" id="IPR024646">
    <property type="entry name" value="Angiomotin_C"/>
</dbReference>
<evidence type="ECO:0000313" key="9">
    <source>
        <dbReference type="EnsemblMetazoa" id="XP_037868796.1"/>
    </source>
</evidence>
<name>A0A8R2QZQ7_BOMMO</name>
<feature type="compositionally biased region" description="Basic and acidic residues" evidence="7">
    <location>
        <begin position="903"/>
        <end position="913"/>
    </location>
</feature>
<dbReference type="PRINTS" id="PR01807">
    <property type="entry name" value="ANGIOMOTIN"/>
</dbReference>
<evidence type="ECO:0000256" key="5">
    <source>
        <dbReference type="ARBA" id="ARBA00023054"/>
    </source>
</evidence>
<feature type="coiled-coil region" evidence="6">
    <location>
        <begin position="443"/>
        <end position="498"/>
    </location>
</feature>
<dbReference type="PANTHER" id="PTHR14826:SF14">
    <property type="entry name" value="ANGIOMOTIN_C DOMAIN-CONTAINING PROTEIN"/>
    <property type="match status" value="1"/>
</dbReference>
<evidence type="ECO:0000259" key="8">
    <source>
        <dbReference type="Pfam" id="PF12240"/>
    </source>
</evidence>
<feature type="coiled-coil region" evidence="6">
    <location>
        <begin position="527"/>
        <end position="669"/>
    </location>
</feature>
<feature type="region of interest" description="Disordered" evidence="7">
    <location>
        <begin position="252"/>
        <end position="325"/>
    </location>
</feature>
<feature type="compositionally biased region" description="Low complexity" evidence="7">
    <location>
        <begin position="125"/>
        <end position="140"/>
    </location>
</feature>
<dbReference type="GO" id="GO:0005886">
    <property type="term" value="C:plasma membrane"/>
    <property type="evidence" value="ECO:0007669"/>
    <property type="project" value="TreeGrafter"/>
</dbReference>
<feature type="compositionally biased region" description="Basic and acidic residues" evidence="7">
    <location>
        <begin position="875"/>
        <end position="885"/>
    </location>
</feature>
<evidence type="ECO:0000256" key="1">
    <source>
        <dbReference type="ARBA" id="ARBA00004282"/>
    </source>
</evidence>
<feature type="compositionally biased region" description="Polar residues" evidence="7">
    <location>
        <begin position="92"/>
        <end position="104"/>
    </location>
</feature>
<dbReference type="GO" id="GO:0030334">
    <property type="term" value="P:regulation of cell migration"/>
    <property type="evidence" value="ECO:0007669"/>
    <property type="project" value="TreeGrafter"/>
</dbReference>
<dbReference type="Proteomes" id="UP000005204">
    <property type="component" value="Unassembled WGS sequence"/>
</dbReference>
<keyword evidence="10" id="KW-1185">Reference proteome</keyword>
<evidence type="ECO:0000256" key="4">
    <source>
        <dbReference type="ARBA" id="ARBA00022949"/>
    </source>
</evidence>
<comment type="similarity">
    <text evidence="2">Belongs to the angiomotin family.</text>
</comment>
<reference evidence="10" key="1">
    <citation type="journal article" date="2008" name="Insect Biochem. Mol. Biol.">
        <title>The genome of a lepidopteran model insect, the silkworm Bombyx mori.</title>
        <authorList>
            <consortium name="International Silkworm Genome Consortium"/>
        </authorList>
    </citation>
    <scope>NUCLEOTIDE SEQUENCE [LARGE SCALE GENOMIC DNA]</scope>
    <source>
        <strain evidence="10">p50T</strain>
    </source>
</reference>
<dbReference type="InterPro" id="IPR051747">
    <property type="entry name" value="Angiomotin-like"/>
</dbReference>
<dbReference type="EnsemblMetazoa" id="XM_038012868.1">
    <property type="protein sequence ID" value="XP_037868796.1"/>
    <property type="gene ID" value="LOC101735843"/>
</dbReference>
<feature type="compositionally biased region" description="Polar residues" evidence="7">
    <location>
        <begin position="855"/>
        <end position="871"/>
    </location>
</feature>
<organism evidence="9 10">
    <name type="scientific">Bombyx mori</name>
    <name type="common">Silk moth</name>
    <dbReference type="NCBI Taxonomy" id="7091"/>
    <lineage>
        <taxon>Eukaryota</taxon>
        <taxon>Metazoa</taxon>
        <taxon>Ecdysozoa</taxon>
        <taxon>Arthropoda</taxon>
        <taxon>Hexapoda</taxon>
        <taxon>Insecta</taxon>
        <taxon>Pterygota</taxon>
        <taxon>Neoptera</taxon>
        <taxon>Endopterygota</taxon>
        <taxon>Lepidoptera</taxon>
        <taxon>Glossata</taxon>
        <taxon>Ditrysia</taxon>
        <taxon>Bombycoidea</taxon>
        <taxon>Bombycidae</taxon>
        <taxon>Bombycinae</taxon>
        <taxon>Bombyx</taxon>
    </lineage>
</organism>
<feature type="compositionally biased region" description="Basic and acidic residues" evidence="7">
    <location>
        <begin position="157"/>
        <end position="170"/>
    </location>
</feature>
<dbReference type="Pfam" id="PF12240">
    <property type="entry name" value="Angiomotin_C"/>
    <property type="match status" value="1"/>
</dbReference>
<protein>
    <recommendedName>
        <fullName evidence="8">Angiomotin C-terminal domain-containing protein</fullName>
    </recommendedName>
</protein>
<keyword evidence="5 6" id="KW-0175">Coiled coil</keyword>
<feature type="compositionally biased region" description="Low complexity" evidence="7">
    <location>
        <begin position="838"/>
        <end position="850"/>
    </location>
</feature>
<feature type="domain" description="Angiomotin C-terminal" evidence="8">
    <location>
        <begin position="505"/>
        <end position="703"/>
    </location>
</feature>
<keyword evidence="3" id="KW-0597">Phosphoprotein</keyword>
<evidence type="ECO:0000256" key="6">
    <source>
        <dbReference type="SAM" id="Coils"/>
    </source>
</evidence>
<sequence length="922" mass="101519">MPIAIAIKIVDQNIKIFFGCSEKLFEVVHTYLFRFEVFKNLTSKSMIFMKDLPGSFPQSLSGSETDVSTSNENLSREERYVVRHTARVEPQGQENQSQINNNRNSLKESIPGSNRNSLKDSVGGSNSNRSSLDVSSSSYNTLIIHNQDDSWPSRPTPIREHERSSSEVKHPATQSSPYHTLKKAEVGKKPSGIPLPKSHKEQPVTSTANYIDIGGQRIYTSPPDHGVQEINEIPDDFLNQSSVLKHLAKEVAQSPTPHGLTPPASPRAPPLREEPRKNKGKASKAKLSKEKLNLSRSQPDLTSVGVRAVPGGSESSGWCSGGEGSLEEPDDAFAAVLDALAAENQHLKRQLADACERVAKTTKLEEEVEKVRSAHEELVGACDRRERLERAARVRLQADTRRLHDLNRALKHQVEVLSQGIRTEGDGGADALRKELQSREMLIAQLITQNKELACAKERQEIEMAAQRATLQEQRTHIDILDTALTNAQANVVRLEEECRHAGGYVERVLGLQRALGSLQHAADRREHSERQLRAQLEAELNTLRKRECKCGSAAAGAGGAGGEAELRRQLRERDERLLALEGECAKWEQRYLEEAALRQAAVSAASIPKDAKIAALEKTSAESERLMAEARSEKIRHMDELHSAQKKVADLESRVKELESKVAERDAMIKVLQKHTSAAYEAGGASLRNHSSREELVALSSGASFSSAEGVTGRYRNLTRRNYSPHNDNSSGIGFESSSLRLEEQLAALDSRLERAPVPARGLCCFPGLSTVGARAGNGRGEEALLLERQGRASQQTRSSSLPPPPSALPRPPRKPSARTTRYDRLEHRDTRKDSDGSGSIASTASRSSPLPYDTSTVRKLPSVPTSSSLPAAESRESLVRPRDSSLPSPSKLAVYAAARRRSAESAKENNKRTHHYRIQF</sequence>
<accession>A0A8R2QZQ7</accession>
<keyword evidence="4" id="KW-0965">Cell junction</keyword>
<dbReference type="AlphaFoldDB" id="A0A8R2QZQ7"/>
<evidence type="ECO:0000256" key="3">
    <source>
        <dbReference type="ARBA" id="ARBA00022553"/>
    </source>
</evidence>
<comment type="subcellular location">
    <subcellularLocation>
        <location evidence="1">Cell junction</location>
    </subcellularLocation>
</comment>
<dbReference type="PANTHER" id="PTHR14826">
    <property type="entry name" value="ANGIOMOTIN"/>
    <property type="match status" value="1"/>
</dbReference>
<proteinExistence type="inferred from homology"/>
<reference evidence="9" key="2">
    <citation type="submission" date="2022-06" db="UniProtKB">
        <authorList>
            <consortium name="EnsemblMetazoa"/>
        </authorList>
    </citation>
    <scope>IDENTIFICATION</scope>
    <source>
        <strain evidence="9">p50T (Dazao)</strain>
    </source>
</reference>
<feature type="compositionally biased region" description="Basic and acidic residues" evidence="7">
    <location>
        <begin position="822"/>
        <end position="837"/>
    </location>
</feature>
<feature type="region of interest" description="Disordered" evidence="7">
    <location>
        <begin position="790"/>
        <end position="922"/>
    </location>
</feature>
<dbReference type="GO" id="GO:0030036">
    <property type="term" value="P:actin cytoskeleton organization"/>
    <property type="evidence" value="ECO:0007669"/>
    <property type="project" value="TreeGrafter"/>
</dbReference>
<dbReference type="GO" id="GO:0005923">
    <property type="term" value="C:bicellular tight junction"/>
    <property type="evidence" value="ECO:0007669"/>
    <property type="project" value="TreeGrafter"/>
</dbReference>
<evidence type="ECO:0000256" key="2">
    <source>
        <dbReference type="ARBA" id="ARBA00010300"/>
    </source>
</evidence>
<dbReference type="GO" id="GO:0031410">
    <property type="term" value="C:cytoplasmic vesicle"/>
    <property type="evidence" value="ECO:0007669"/>
    <property type="project" value="TreeGrafter"/>
</dbReference>
<feature type="compositionally biased region" description="Polar residues" evidence="7">
    <location>
        <begin position="57"/>
        <end position="73"/>
    </location>
</feature>
<feature type="region of interest" description="Disordered" evidence="7">
    <location>
        <begin position="57"/>
        <end position="205"/>
    </location>
</feature>
<dbReference type="InterPro" id="IPR009114">
    <property type="entry name" value="Angiomotin"/>
</dbReference>
<evidence type="ECO:0000313" key="10">
    <source>
        <dbReference type="Proteomes" id="UP000005204"/>
    </source>
</evidence>
<evidence type="ECO:0000256" key="7">
    <source>
        <dbReference type="SAM" id="MobiDB-lite"/>
    </source>
</evidence>
<feature type="compositionally biased region" description="Pro residues" evidence="7">
    <location>
        <begin position="803"/>
        <end position="812"/>
    </location>
</feature>